<gene>
    <name evidence="1" type="ORF">THAOC_00573</name>
</gene>
<sequence length="201" mass="22296">MMVVGRTLLVQRLREHATNKWHLELHIAGGGTALRKLGTSFLGFLEGDNVGKVAMGRLSMILDIVRSVTRTLATCLVLHGSDSRVFLNGTLLFRSFFSTGESLVFFELAEHRDIRRPPLAWLVSGRSLHRERLGPLASWPDAPVSERSLHRERPDPLASWPDAPYPSVFSDTSFVSAGESLAGLLLFFRGMGFVGFNCDLM</sequence>
<reference evidence="1 2" key="1">
    <citation type="journal article" date="2012" name="Genome Biol.">
        <title>Genome and low-iron response of an oceanic diatom adapted to chronic iron limitation.</title>
        <authorList>
            <person name="Lommer M."/>
            <person name="Specht M."/>
            <person name="Roy A.S."/>
            <person name="Kraemer L."/>
            <person name="Andreson R."/>
            <person name="Gutowska M.A."/>
            <person name="Wolf J."/>
            <person name="Bergner S.V."/>
            <person name="Schilhabel M.B."/>
            <person name="Klostermeier U.C."/>
            <person name="Beiko R.G."/>
            <person name="Rosenstiel P."/>
            <person name="Hippler M."/>
            <person name="Laroche J."/>
        </authorList>
    </citation>
    <scope>NUCLEOTIDE SEQUENCE [LARGE SCALE GENOMIC DNA]</scope>
    <source>
        <strain evidence="1 2">CCMP1005</strain>
    </source>
</reference>
<proteinExistence type="predicted"/>
<comment type="caution">
    <text evidence="1">The sequence shown here is derived from an EMBL/GenBank/DDBJ whole genome shotgun (WGS) entry which is preliminary data.</text>
</comment>
<evidence type="ECO:0000313" key="1">
    <source>
        <dbReference type="EMBL" id="EJK77585.1"/>
    </source>
</evidence>
<keyword evidence="2" id="KW-1185">Reference proteome</keyword>
<dbReference type="Proteomes" id="UP000266841">
    <property type="component" value="Unassembled WGS sequence"/>
</dbReference>
<organism evidence="1 2">
    <name type="scientific">Thalassiosira oceanica</name>
    <name type="common">Marine diatom</name>
    <dbReference type="NCBI Taxonomy" id="159749"/>
    <lineage>
        <taxon>Eukaryota</taxon>
        <taxon>Sar</taxon>
        <taxon>Stramenopiles</taxon>
        <taxon>Ochrophyta</taxon>
        <taxon>Bacillariophyta</taxon>
        <taxon>Coscinodiscophyceae</taxon>
        <taxon>Thalassiosirophycidae</taxon>
        <taxon>Thalassiosirales</taxon>
        <taxon>Thalassiosiraceae</taxon>
        <taxon>Thalassiosira</taxon>
    </lineage>
</organism>
<dbReference type="AlphaFoldDB" id="K0TIY3"/>
<accession>K0TIY3</accession>
<dbReference type="EMBL" id="AGNL01000677">
    <property type="protein sequence ID" value="EJK77585.1"/>
    <property type="molecule type" value="Genomic_DNA"/>
</dbReference>
<evidence type="ECO:0000313" key="2">
    <source>
        <dbReference type="Proteomes" id="UP000266841"/>
    </source>
</evidence>
<name>K0TIY3_THAOC</name>
<protein>
    <submittedName>
        <fullName evidence="1">Uncharacterized protein</fullName>
    </submittedName>
</protein>